<dbReference type="Proteomes" id="UP000434209">
    <property type="component" value="Chromosome 1"/>
</dbReference>
<sequence length="55" mass="6232">MIDAFRLGKLDLDCRRIALTQNKEGGERYEGKGYIGQDADGVVVYKLYVTDHQIV</sequence>
<dbReference type="EMBL" id="CP046909">
    <property type="protein sequence ID" value="QGZ55079.1"/>
    <property type="molecule type" value="Genomic_DNA"/>
</dbReference>
<dbReference type="RefSeq" id="WP_158758167.1">
    <property type="nucleotide sequence ID" value="NZ_CP046909.1"/>
</dbReference>
<keyword evidence="2" id="KW-1185">Reference proteome</keyword>
<organism evidence="1 2">
    <name type="scientific">Paraburkholderia acidiphila</name>
    <dbReference type="NCBI Taxonomy" id="2571747"/>
    <lineage>
        <taxon>Bacteria</taxon>
        <taxon>Pseudomonadati</taxon>
        <taxon>Pseudomonadota</taxon>
        <taxon>Betaproteobacteria</taxon>
        <taxon>Burkholderiales</taxon>
        <taxon>Burkholderiaceae</taxon>
        <taxon>Paraburkholderia</taxon>
    </lineage>
</organism>
<gene>
    <name evidence="1" type="ORF">FAZ97_09195</name>
</gene>
<dbReference type="AlphaFoldDB" id="A0A7Z2G4Q7"/>
<accession>A0A7Z2G4Q7</accession>
<dbReference type="KEGG" id="pacp:FAZ97_09195"/>
<evidence type="ECO:0000313" key="2">
    <source>
        <dbReference type="Proteomes" id="UP000434209"/>
    </source>
</evidence>
<protein>
    <submittedName>
        <fullName evidence="1">Uncharacterized protein</fullName>
    </submittedName>
</protein>
<proteinExistence type="predicted"/>
<name>A0A7Z2G4Q7_9BURK</name>
<reference evidence="1 2" key="1">
    <citation type="submission" date="2019-12" db="EMBL/GenBank/DDBJ databases">
        <title>Paraburkholderia acidiphila 7Q-K02 sp. nov and Paraburkholderia acidisoli DHF22 sp. nov., two strains isolated from forest soil.</title>
        <authorList>
            <person name="Gao Z."/>
            <person name="Qiu L."/>
        </authorList>
    </citation>
    <scope>NUCLEOTIDE SEQUENCE [LARGE SCALE GENOMIC DNA]</scope>
    <source>
        <strain evidence="1 2">7Q-K02</strain>
    </source>
</reference>
<evidence type="ECO:0000313" key="1">
    <source>
        <dbReference type="EMBL" id="QGZ55079.1"/>
    </source>
</evidence>